<dbReference type="GO" id="GO:0008270">
    <property type="term" value="F:zinc ion binding"/>
    <property type="evidence" value="ECO:0007669"/>
    <property type="project" value="UniProtKB-KW"/>
</dbReference>
<comment type="subcellular location">
    <subcellularLocation>
        <location evidence="1">Nucleus</location>
    </subcellularLocation>
</comment>
<keyword evidence="2" id="KW-0479">Metal-binding</keyword>
<comment type="caution">
    <text evidence="6">The sequence shown here is derived from an EMBL/GenBank/DDBJ whole genome shotgun (WGS) entry which is preliminary data.</text>
</comment>
<evidence type="ECO:0000313" key="6">
    <source>
        <dbReference type="EMBL" id="KAJ4467150.1"/>
    </source>
</evidence>
<proteinExistence type="predicted"/>
<gene>
    <name evidence="6" type="ORF">C8J55DRAFT_438904</name>
</gene>
<dbReference type="PANTHER" id="PTHR46481:SF10">
    <property type="entry name" value="ZINC FINGER BED DOMAIN-CONTAINING PROTEIN 39"/>
    <property type="match status" value="1"/>
</dbReference>
<sequence>MMASLESEFMLRGIPFHRDGNRIRCFPHIINIAVKTALSFVTSLPPLQEGETDDDEDYRKSLESDLISRVRHIVAQCRASGNRREDFRNAIVERGHSSNDDDDELLQRVVVLLRDVDTRWSSTFLMVDRFLELYPAIERFILNDPKLSDTILFSATDLEVLNDIREYLFVFHSIQELASAEKTPTLSIILPLYEGLIEMLGLMKTTLPNLSHIIDVSLQKLREYVDKARGTRIYARGI</sequence>
<dbReference type="AlphaFoldDB" id="A0A9W8ZU96"/>
<evidence type="ECO:0000256" key="5">
    <source>
        <dbReference type="ARBA" id="ARBA00023242"/>
    </source>
</evidence>
<evidence type="ECO:0000256" key="2">
    <source>
        <dbReference type="ARBA" id="ARBA00022723"/>
    </source>
</evidence>
<dbReference type="GO" id="GO:0005634">
    <property type="term" value="C:nucleus"/>
    <property type="evidence" value="ECO:0007669"/>
    <property type="project" value="UniProtKB-SubCell"/>
</dbReference>
<dbReference type="Proteomes" id="UP001150238">
    <property type="component" value="Unassembled WGS sequence"/>
</dbReference>
<evidence type="ECO:0000256" key="4">
    <source>
        <dbReference type="ARBA" id="ARBA00022833"/>
    </source>
</evidence>
<accession>A0A9W8ZU96</accession>
<dbReference type="PANTHER" id="PTHR46481">
    <property type="entry name" value="ZINC FINGER BED DOMAIN-CONTAINING PROTEIN 4"/>
    <property type="match status" value="1"/>
</dbReference>
<dbReference type="InterPro" id="IPR052035">
    <property type="entry name" value="ZnF_BED_domain_contain"/>
</dbReference>
<dbReference type="InterPro" id="IPR012337">
    <property type="entry name" value="RNaseH-like_sf"/>
</dbReference>
<protein>
    <submittedName>
        <fullName evidence="6">Ribonuclease H-like domain-containing protein</fullName>
    </submittedName>
</protein>
<evidence type="ECO:0000256" key="3">
    <source>
        <dbReference type="ARBA" id="ARBA00022771"/>
    </source>
</evidence>
<keyword evidence="5" id="KW-0539">Nucleus</keyword>
<reference evidence="6" key="2">
    <citation type="journal article" date="2023" name="Proc. Natl. Acad. Sci. U.S.A.">
        <title>A global phylogenomic analysis of the shiitake genus Lentinula.</title>
        <authorList>
            <person name="Sierra-Patev S."/>
            <person name="Min B."/>
            <person name="Naranjo-Ortiz M."/>
            <person name="Looney B."/>
            <person name="Konkel Z."/>
            <person name="Slot J.C."/>
            <person name="Sakamoto Y."/>
            <person name="Steenwyk J.L."/>
            <person name="Rokas A."/>
            <person name="Carro J."/>
            <person name="Camarero S."/>
            <person name="Ferreira P."/>
            <person name="Molpeceres G."/>
            <person name="Ruiz-Duenas F.J."/>
            <person name="Serrano A."/>
            <person name="Henrissat B."/>
            <person name="Drula E."/>
            <person name="Hughes K.W."/>
            <person name="Mata J.L."/>
            <person name="Ishikawa N.K."/>
            <person name="Vargas-Isla R."/>
            <person name="Ushijima S."/>
            <person name="Smith C.A."/>
            <person name="Donoghue J."/>
            <person name="Ahrendt S."/>
            <person name="Andreopoulos W."/>
            <person name="He G."/>
            <person name="LaButti K."/>
            <person name="Lipzen A."/>
            <person name="Ng V."/>
            <person name="Riley R."/>
            <person name="Sandor L."/>
            <person name="Barry K."/>
            <person name="Martinez A.T."/>
            <person name="Xiao Y."/>
            <person name="Gibbons J.G."/>
            <person name="Terashima K."/>
            <person name="Grigoriev I.V."/>
            <person name="Hibbett D."/>
        </authorList>
    </citation>
    <scope>NUCLEOTIDE SEQUENCE</scope>
    <source>
        <strain evidence="6">Sp2 HRB7682 ss15</strain>
    </source>
</reference>
<keyword evidence="4" id="KW-0862">Zinc</keyword>
<reference evidence="6" key="1">
    <citation type="submission" date="2022-08" db="EMBL/GenBank/DDBJ databases">
        <authorList>
            <consortium name="DOE Joint Genome Institute"/>
            <person name="Min B."/>
            <person name="Riley R."/>
            <person name="Sierra-Patev S."/>
            <person name="Naranjo-Ortiz M."/>
            <person name="Looney B."/>
            <person name="Konkel Z."/>
            <person name="Slot J.C."/>
            <person name="Sakamoto Y."/>
            <person name="Steenwyk J.L."/>
            <person name="Rokas A."/>
            <person name="Carro J."/>
            <person name="Camarero S."/>
            <person name="Ferreira P."/>
            <person name="Molpeceres G."/>
            <person name="Ruiz-Duenas F.J."/>
            <person name="Serrano A."/>
            <person name="Henrissat B."/>
            <person name="Drula E."/>
            <person name="Hughes K.W."/>
            <person name="Mata J.L."/>
            <person name="Ishikawa N.K."/>
            <person name="Vargas-Isla R."/>
            <person name="Ushijima S."/>
            <person name="Smith C.A."/>
            <person name="Ahrendt S."/>
            <person name="Andreopoulos W."/>
            <person name="He G."/>
            <person name="Labutti K."/>
            <person name="Lipzen A."/>
            <person name="Ng V."/>
            <person name="Sandor L."/>
            <person name="Barry K."/>
            <person name="Martinez A.T."/>
            <person name="Xiao Y."/>
            <person name="Gibbons J.G."/>
            <person name="Terashima K."/>
            <person name="Hibbett D.S."/>
            <person name="Grigoriev I.V."/>
        </authorList>
    </citation>
    <scope>NUCLEOTIDE SEQUENCE</scope>
    <source>
        <strain evidence="6">Sp2 HRB7682 ss15</strain>
    </source>
</reference>
<evidence type="ECO:0000313" key="7">
    <source>
        <dbReference type="Proteomes" id="UP001150238"/>
    </source>
</evidence>
<evidence type="ECO:0000256" key="1">
    <source>
        <dbReference type="ARBA" id="ARBA00004123"/>
    </source>
</evidence>
<keyword evidence="3" id="KW-0863">Zinc-finger</keyword>
<dbReference type="EMBL" id="JANVFS010000042">
    <property type="protein sequence ID" value="KAJ4467150.1"/>
    <property type="molecule type" value="Genomic_DNA"/>
</dbReference>
<name>A0A9W8ZU96_9AGAR</name>
<dbReference type="SUPFAM" id="SSF53098">
    <property type="entry name" value="Ribonuclease H-like"/>
    <property type="match status" value="1"/>
</dbReference>
<organism evidence="6 7">
    <name type="scientific">Lentinula lateritia</name>
    <dbReference type="NCBI Taxonomy" id="40482"/>
    <lineage>
        <taxon>Eukaryota</taxon>
        <taxon>Fungi</taxon>
        <taxon>Dikarya</taxon>
        <taxon>Basidiomycota</taxon>
        <taxon>Agaricomycotina</taxon>
        <taxon>Agaricomycetes</taxon>
        <taxon>Agaricomycetidae</taxon>
        <taxon>Agaricales</taxon>
        <taxon>Marasmiineae</taxon>
        <taxon>Omphalotaceae</taxon>
        <taxon>Lentinula</taxon>
    </lineage>
</organism>